<name>A0A223ENM7_9BACI</name>
<protein>
    <recommendedName>
        <fullName evidence="10">Sigma-54-dependent Fis family transcriptional regulator</fullName>
    </recommendedName>
</protein>
<dbReference type="InterPro" id="IPR058031">
    <property type="entry name" value="AAA_lid_NorR"/>
</dbReference>
<dbReference type="AlphaFoldDB" id="A0A223ENM7"/>
<dbReference type="PANTHER" id="PTHR32071:SF57">
    <property type="entry name" value="C4-DICARBOXYLATE TRANSPORT TRANSCRIPTIONAL REGULATORY PROTEIN DCTD"/>
    <property type="match status" value="1"/>
</dbReference>
<dbReference type="SMART" id="SM00382">
    <property type="entry name" value="AAA"/>
    <property type="match status" value="1"/>
</dbReference>
<dbReference type="Pfam" id="PF01590">
    <property type="entry name" value="GAF"/>
    <property type="match status" value="1"/>
</dbReference>
<dbReference type="InterPro" id="IPR003593">
    <property type="entry name" value="AAA+_ATPase"/>
</dbReference>
<dbReference type="FunFam" id="3.40.50.300:FF:000006">
    <property type="entry name" value="DNA-binding transcriptional regulator NtrC"/>
    <property type="match status" value="1"/>
</dbReference>
<accession>A0A223ENM7</accession>
<dbReference type="SUPFAM" id="SSF46689">
    <property type="entry name" value="Homeodomain-like"/>
    <property type="match status" value="1"/>
</dbReference>
<dbReference type="Gene3D" id="1.10.10.60">
    <property type="entry name" value="Homeodomain-like"/>
    <property type="match status" value="1"/>
</dbReference>
<dbReference type="GeneID" id="56476023"/>
<evidence type="ECO:0000256" key="4">
    <source>
        <dbReference type="ARBA" id="ARBA00023125"/>
    </source>
</evidence>
<evidence type="ECO:0000313" key="9">
    <source>
        <dbReference type="Proteomes" id="UP000214618"/>
    </source>
</evidence>
<dbReference type="PANTHER" id="PTHR32071">
    <property type="entry name" value="TRANSCRIPTIONAL REGULATORY PROTEIN"/>
    <property type="match status" value="1"/>
</dbReference>
<evidence type="ECO:0000256" key="1">
    <source>
        <dbReference type="ARBA" id="ARBA00022741"/>
    </source>
</evidence>
<dbReference type="GO" id="GO:0006355">
    <property type="term" value="P:regulation of DNA-templated transcription"/>
    <property type="evidence" value="ECO:0007669"/>
    <property type="project" value="InterPro"/>
</dbReference>
<dbReference type="SUPFAM" id="SSF52540">
    <property type="entry name" value="P-loop containing nucleoside triphosphate hydrolases"/>
    <property type="match status" value="1"/>
</dbReference>
<dbReference type="PROSITE" id="PS00675">
    <property type="entry name" value="SIGMA54_INTERACT_1"/>
    <property type="match status" value="1"/>
</dbReference>
<dbReference type="InterPro" id="IPR003018">
    <property type="entry name" value="GAF"/>
</dbReference>
<dbReference type="Proteomes" id="UP000214618">
    <property type="component" value="Chromosome"/>
</dbReference>
<dbReference type="GO" id="GO:0043565">
    <property type="term" value="F:sequence-specific DNA binding"/>
    <property type="evidence" value="ECO:0007669"/>
    <property type="project" value="InterPro"/>
</dbReference>
<evidence type="ECO:0008006" key="10">
    <source>
        <dbReference type="Google" id="ProtNLM"/>
    </source>
</evidence>
<dbReference type="InterPro" id="IPR025943">
    <property type="entry name" value="Sigma_54_int_dom_ATP-bd_2"/>
</dbReference>
<dbReference type="InterPro" id="IPR002197">
    <property type="entry name" value="HTH_Fis"/>
</dbReference>
<evidence type="ECO:0000256" key="2">
    <source>
        <dbReference type="ARBA" id="ARBA00022840"/>
    </source>
</evidence>
<reference evidence="8 9" key="1">
    <citation type="submission" date="2016-10" db="EMBL/GenBank/DDBJ databases">
        <title>The whole genome sequencing and assembly of Bacillus simplex DSM 1321 strain.</title>
        <authorList>
            <person name="Park M.-K."/>
            <person name="Lee Y.-J."/>
            <person name="Yi H."/>
            <person name="Bahn Y.-S."/>
            <person name="Kim J.F."/>
            <person name="Lee D.-W."/>
        </authorList>
    </citation>
    <scope>NUCLEOTIDE SEQUENCE [LARGE SCALE GENOMIC DNA]</scope>
    <source>
        <strain evidence="8 9">DSM 1321</strain>
    </source>
</reference>
<dbReference type="InterPro" id="IPR009057">
    <property type="entry name" value="Homeodomain-like_sf"/>
</dbReference>
<dbReference type="CDD" id="cd00009">
    <property type="entry name" value="AAA"/>
    <property type="match status" value="1"/>
</dbReference>
<evidence type="ECO:0000256" key="5">
    <source>
        <dbReference type="ARBA" id="ARBA00023163"/>
    </source>
</evidence>
<keyword evidence="3" id="KW-0805">Transcription regulation</keyword>
<dbReference type="RefSeq" id="WP_063235024.1">
    <property type="nucleotide sequence ID" value="NZ_BCVO01000019.1"/>
</dbReference>
<sequence length="610" mass="67896">MSVNISADKGTIPAFIQESWQRCISKGLQPSRMDKEDMLGAFELAEYHERYAELLYHSSPILEEVYRSINGLESILLLAAPEGYIIETVGDPAFIRHADNVSLRKGANWLEESKGTNAIGTAIVEKNPVLIHGSQHFHQDNHFLTCAASPIYHPDGQLLGVLNLSSHQQNYHPFSISLVQRVADSIKQALLLSHTQKREKNLYFIYDSYPDPLITLDKEGKVTDLNLAASHVIGTLRKPVSNIISGTEPLVLEQKVSIKDQEFLVQTLGNNIEHQSSVIVRLKKQKLIDGLTTNRYQFTDIISNDPQMNQTISIAKRAAALDISLLITGESGTGKELFAQSIHGVSLRSDKPFIAINCSAIPENLLESELFGYEKGAFTGAKSGGHKGKFEAADGGTLFLDEIGDMPLQAQATLLRVLQERCVTRVGGHASIPIDVRVIAATNKDLQKEIEAGEFRADLFFRLCGLSLKLPNLRSRKDLLLLAECILADLPYKSEHTELTDEAKTFILEYSWPGNFRELQNVLGQAAFLADNGPIRRDLLVALCPVSSVTHEEEANADREPRNFQEQETQLIRNALERTNGNISNAAKQLDIGRNTLYRKMKKYGINYQK</sequence>
<keyword evidence="2" id="KW-0067">ATP-binding</keyword>
<evidence type="ECO:0000259" key="6">
    <source>
        <dbReference type="PROSITE" id="PS50045"/>
    </source>
</evidence>
<dbReference type="Pfam" id="PF02954">
    <property type="entry name" value="HTH_8"/>
    <property type="match status" value="1"/>
</dbReference>
<dbReference type="PROSITE" id="PS00676">
    <property type="entry name" value="SIGMA54_INTERACT_2"/>
    <property type="match status" value="1"/>
</dbReference>
<feature type="domain" description="PAS" evidence="7">
    <location>
        <begin position="198"/>
        <end position="275"/>
    </location>
</feature>
<dbReference type="PROSITE" id="PS50112">
    <property type="entry name" value="PAS"/>
    <property type="match status" value="1"/>
</dbReference>
<dbReference type="GO" id="GO:0005524">
    <property type="term" value="F:ATP binding"/>
    <property type="evidence" value="ECO:0007669"/>
    <property type="project" value="UniProtKB-KW"/>
</dbReference>
<dbReference type="OrthoDB" id="9771372at2"/>
<dbReference type="Gene3D" id="1.10.8.60">
    <property type="match status" value="1"/>
</dbReference>
<organism evidence="8 9">
    <name type="scientific">Peribacillus simplex NBRC 15720 = DSM 1321</name>
    <dbReference type="NCBI Taxonomy" id="1349754"/>
    <lineage>
        <taxon>Bacteria</taxon>
        <taxon>Bacillati</taxon>
        <taxon>Bacillota</taxon>
        <taxon>Bacilli</taxon>
        <taxon>Bacillales</taxon>
        <taxon>Bacillaceae</taxon>
        <taxon>Peribacillus</taxon>
    </lineage>
</organism>
<dbReference type="Gene3D" id="3.30.450.40">
    <property type="match status" value="1"/>
</dbReference>
<proteinExistence type="predicted"/>
<dbReference type="InterPro" id="IPR025662">
    <property type="entry name" value="Sigma_54_int_dom_ATP-bd_1"/>
</dbReference>
<dbReference type="Pfam" id="PF00158">
    <property type="entry name" value="Sigma54_activat"/>
    <property type="match status" value="1"/>
</dbReference>
<evidence type="ECO:0000313" key="8">
    <source>
        <dbReference type="EMBL" id="ASS96848.1"/>
    </source>
</evidence>
<keyword evidence="4" id="KW-0238">DNA-binding</keyword>
<keyword evidence="1" id="KW-0547">Nucleotide-binding</keyword>
<evidence type="ECO:0000259" key="7">
    <source>
        <dbReference type="PROSITE" id="PS50112"/>
    </source>
</evidence>
<keyword evidence="5" id="KW-0804">Transcription</keyword>
<dbReference type="EMBL" id="CP017704">
    <property type="protein sequence ID" value="ASS96848.1"/>
    <property type="molecule type" value="Genomic_DNA"/>
</dbReference>
<dbReference type="PRINTS" id="PR01590">
    <property type="entry name" value="HTHFIS"/>
</dbReference>
<dbReference type="InterPro" id="IPR000014">
    <property type="entry name" value="PAS"/>
</dbReference>
<dbReference type="InterPro" id="IPR027417">
    <property type="entry name" value="P-loop_NTPase"/>
</dbReference>
<gene>
    <name evidence="8" type="ORF">BS1321_24850</name>
</gene>
<dbReference type="Gene3D" id="3.40.50.300">
    <property type="entry name" value="P-loop containing nucleotide triphosphate hydrolases"/>
    <property type="match status" value="1"/>
</dbReference>
<evidence type="ECO:0000256" key="3">
    <source>
        <dbReference type="ARBA" id="ARBA00023015"/>
    </source>
</evidence>
<dbReference type="PROSITE" id="PS50045">
    <property type="entry name" value="SIGMA54_INTERACT_4"/>
    <property type="match status" value="1"/>
</dbReference>
<dbReference type="Pfam" id="PF25601">
    <property type="entry name" value="AAA_lid_14"/>
    <property type="match status" value="1"/>
</dbReference>
<dbReference type="InterPro" id="IPR029016">
    <property type="entry name" value="GAF-like_dom_sf"/>
</dbReference>
<dbReference type="InterPro" id="IPR002078">
    <property type="entry name" value="Sigma_54_int"/>
</dbReference>
<dbReference type="SUPFAM" id="SSF55781">
    <property type="entry name" value="GAF domain-like"/>
    <property type="match status" value="1"/>
</dbReference>
<feature type="domain" description="Sigma-54 factor interaction" evidence="6">
    <location>
        <begin position="301"/>
        <end position="528"/>
    </location>
</feature>